<accession>A0A1R0KZ47</accession>
<dbReference type="InterPro" id="IPR029068">
    <property type="entry name" value="Glyas_Bleomycin-R_OHBP_Dase"/>
</dbReference>
<dbReference type="OrthoDB" id="9793039at2"/>
<protein>
    <recommendedName>
        <fullName evidence="1">VOC domain-containing protein</fullName>
    </recommendedName>
</protein>
<comment type="caution">
    <text evidence="2">The sequence shown here is derived from an EMBL/GenBank/DDBJ whole genome shotgun (WGS) entry which is preliminary data.</text>
</comment>
<dbReference type="EMBL" id="MQUQ01000004">
    <property type="protein sequence ID" value="OLZ54617.1"/>
    <property type="molecule type" value="Genomic_DNA"/>
</dbReference>
<feature type="domain" description="VOC" evidence="1">
    <location>
        <begin position="12"/>
        <end position="120"/>
    </location>
</feature>
<dbReference type="PROSITE" id="PS51819">
    <property type="entry name" value="VOC"/>
    <property type="match status" value="2"/>
</dbReference>
<dbReference type="CDD" id="cd07247">
    <property type="entry name" value="SgaA_N_like"/>
    <property type="match status" value="2"/>
</dbReference>
<dbReference type="PANTHER" id="PTHR33993">
    <property type="entry name" value="GLYOXALASE-RELATED"/>
    <property type="match status" value="1"/>
</dbReference>
<dbReference type="InterPro" id="IPR052164">
    <property type="entry name" value="Anthracycline_SecMetBiosynth"/>
</dbReference>
<gene>
    <name evidence="2" type="ORF">BS329_08860</name>
</gene>
<feature type="domain" description="VOC" evidence="1">
    <location>
        <begin position="134"/>
        <end position="249"/>
    </location>
</feature>
<evidence type="ECO:0000313" key="2">
    <source>
        <dbReference type="EMBL" id="OLZ54617.1"/>
    </source>
</evidence>
<reference evidence="2 3" key="1">
    <citation type="submission" date="2016-01" db="EMBL/GenBank/DDBJ databases">
        <title>Amycolatopsis coloradensis genome sequencing and assembly.</title>
        <authorList>
            <person name="Mayilraj S."/>
        </authorList>
    </citation>
    <scope>NUCLEOTIDE SEQUENCE [LARGE SCALE GENOMIC DNA]</scope>
    <source>
        <strain evidence="2 3">DSM 44225</strain>
    </source>
</reference>
<dbReference type="InterPro" id="IPR037523">
    <property type="entry name" value="VOC_core"/>
</dbReference>
<dbReference type="SUPFAM" id="SSF54593">
    <property type="entry name" value="Glyoxalase/Bleomycin resistance protein/Dihydroxybiphenyl dioxygenase"/>
    <property type="match status" value="2"/>
</dbReference>
<sequence>MSEVTEPYAPGRPCWFDMTVREPEPVHAFYRHLLGWEFEDSEWRYHRATIRGKAVAAISTGEPEDDSHWNIYLATRDTAATARAVEAAGGEVIKEPHDVPGGTMAIVADPTGGYFGLWQGDSFDGSELVNEAGAPCWAEASSKDTKAAGKFFATVFGLEAQRPFPKYSYVQLRADGTEVAGILGYSHEGRPKKGHAAWLVYFQVEDTDAAVRVATEHGGTVVEKPEDSPFGRMAVLTDPAGARFAVITRPAK</sequence>
<dbReference type="InterPro" id="IPR004360">
    <property type="entry name" value="Glyas_Fos-R_dOase_dom"/>
</dbReference>
<evidence type="ECO:0000313" key="3">
    <source>
        <dbReference type="Proteomes" id="UP000187486"/>
    </source>
</evidence>
<dbReference type="Gene3D" id="3.10.180.10">
    <property type="entry name" value="2,3-Dihydroxybiphenyl 1,2-Dioxygenase, domain 1"/>
    <property type="match status" value="2"/>
</dbReference>
<keyword evidence="3" id="KW-1185">Reference proteome</keyword>
<dbReference type="PANTHER" id="PTHR33993:SF14">
    <property type="entry name" value="GB|AAF24581.1"/>
    <property type="match status" value="1"/>
</dbReference>
<dbReference type="RefSeq" id="WP_076157819.1">
    <property type="nucleotide sequence ID" value="NZ_JBEZVB010000060.1"/>
</dbReference>
<dbReference type="AlphaFoldDB" id="A0A1R0KZ47"/>
<organism evidence="2 3">
    <name type="scientific">Amycolatopsis coloradensis</name>
    <dbReference type="NCBI Taxonomy" id="76021"/>
    <lineage>
        <taxon>Bacteria</taxon>
        <taxon>Bacillati</taxon>
        <taxon>Actinomycetota</taxon>
        <taxon>Actinomycetes</taxon>
        <taxon>Pseudonocardiales</taxon>
        <taxon>Pseudonocardiaceae</taxon>
        <taxon>Amycolatopsis</taxon>
    </lineage>
</organism>
<dbReference type="STRING" id="76021.BS329_08860"/>
<proteinExistence type="predicted"/>
<dbReference type="Proteomes" id="UP000187486">
    <property type="component" value="Unassembled WGS sequence"/>
</dbReference>
<dbReference type="Pfam" id="PF00903">
    <property type="entry name" value="Glyoxalase"/>
    <property type="match status" value="2"/>
</dbReference>
<name>A0A1R0KZ47_9PSEU</name>
<evidence type="ECO:0000259" key="1">
    <source>
        <dbReference type="PROSITE" id="PS51819"/>
    </source>
</evidence>